<dbReference type="SMART" id="SM00774">
    <property type="entry name" value="WRKY"/>
    <property type="match status" value="2"/>
</dbReference>
<feature type="region of interest" description="Disordered" evidence="7">
    <location>
        <begin position="253"/>
        <end position="296"/>
    </location>
</feature>
<evidence type="ECO:0000259" key="8">
    <source>
        <dbReference type="PROSITE" id="PS50811"/>
    </source>
</evidence>
<dbReference type="InterPro" id="IPR036576">
    <property type="entry name" value="WRKY_dom_sf"/>
</dbReference>
<dbReference type="PROSITE" id="PS50811">
    <property type="entry name" value="WRKY"/>
    <property type="match status" value="2"/>
</dbReference>
<dbReference type="OrthoDB" id="2021103at2759"/>
<dbReference type="RefSeq" id="XP_027358793.1">
    <property type="nucleotide sequence ID" value="XM_027502992.1"/>
</dbReference>
<accession>A0A8B8LTJ0</accession>
<protein>
    <submittedName>
        <fullName evidence="10">Probable WRKY transcription factor 4 isoform X1</fullName>
    </submittedName>
</protein>
<keyword evidence="3" id="KW-0805">Transcription regulation</keyword>
<feature type="region of interest" description="Disordered" evidence="7">
    <location>
        <begin position="92"/>
        <end position="116"/>
    </location>
</feature>
<dbReference type="GO" id="GO:0043565">
    <property type="term" value="F:sequence-specific DNA binding"/>
    <property type="evidence" value="ECO:0007669"/>
    <property type="project" value="InterPro"/>
</dbReference>
<evidence type="ECO:0000256" key="3">
    <source>
        <dbReference type="ARBA" id="ARBA00023015"/>
    </source>
</evidence>
<dbReference type="FunFam" id="2.20.25.80:FF:000001">
    <property type="entry name" value="WRKY transcription factor 33"/>
    <property type="match status" value="1"/>
</dbReference>
<dbReference type="Pfam" id="PF03106">
    <property type="entry name" value="WRKY"/>
    <property type="match status" value="2"/>
</dbReference>
<dbReference type="GO" id="GO:0003700">
    <property type="term" value="F:DNA-binding transcription factor activity"/>
    <property type="evidence" value="ECO:0007669"/>
    <property type="project" value="InterPro"/>
</dbReference>
<dbReference type="InterPro" id="IPR044810">
    <property type="entry name" value="WRKY_plant"/>
</dbReference>
<dbReference type="GeneID" id="113867597"/>
<keyword evidence="5" id="KW-0804">Transcription</keyword>
<reference evidence="9" key="1">
    <citation type="journal article" date="2019" name="Toxins">
        <title>Detection of Abrin-Like and Prepropulchellin-Like Toxin Genes and Transcripts Using Whole Genome Sequencing and Full-Length Transcript Sequencing of Abrus precatorius.</title>
        <authorList>
            <person name="Hovde B.T."/>
            <person name="Daligault H.E."/>
            <person name="Hanschen E.R."/>
            <person name="Kunde Y.A."/>
            <person name="Johnson M.B."/>
            <person name="Starkenburg S.R."/>
            <person name="Johnson S.L."/>
        </authorList>
    </citation>
    <scope>NUCLEOTIDE SEQUENCE [LARGE SCALE GENOMIC DNA]</scope>
</reference>
<dbReference type="PANTHER" id="PTHR31221:SF141">
    <property type="entry name" value="WRKY PROTEIN"/>
    <property type="match status" value="1"/>
</dbReference>
<proteinExistence type="predicted"/>
<evidence type="ECO:0000313" key="9">
    <source>
        <dbReference type="Proteomes" id="UP000694853"/>
    </source>
</evidence>
<evidence type="ECO:0000256" key="6">
    <source>
        <dbReference type="ARBA" id="ARBA00023242"/>
    </source>
</evidence>
<evidence type="ECO:0000256" key="2">
    <source>
        <dbReference type="ARBA" id="ARBA00022737"/>
    </source>
</evidence>
<dbReference type="Gene3D" id="2.20.25.80">
    <property type="entry name" value="WRKY domain"/>
    <property type="match status" value="2"/>
</dbReference>
<keyword evidence="4" id="KW-0238">DNA-binding</keyword>
<evidence type="ECO:0000256" key="7">
    <source>
        <dbReference type="SAM" id="MobiDB-lite"/>
    </source>
</evidence>
<keyword evidence="6" id="KW-0539">Nucleus</keyword>
<evidence type="ECO:0000256" key="5">
    <source>
        <dbReference type="ARBA" id="ARBA00023163"/>
    </source>
</evidence>
<dbReference type="KEGG" id="aprc:113867597"/>
<feature type="compositionally biased region" description="Basic and acidic residues" evidence="7">
    <location>
        <begin position="270"/>
        <end position="288"/>
    </location>
</feature>
<dbReference type="Proteomes" id="UP000694853">
    <property type="component" value="Unplaced"/>
</dbReference>
<evidence type="ECO:0000313" key="10">
    <source>
        <dbReference type="RefSeq" id="XP_027358793.1"/>
    </source>
</evidence>
<evidence type="ECO:0000256" key="1">
    <source>
        <dbReference type="ARBA" id="ARBA00004123"/>
    </source>
</evidence>
<gene>
    <name evidence="10" type="primary">LOC113867597</name>
</gene>
<feature type="domain" description="WRKY" evidence="8">
    <location>
        <begin position="134"/>
        <end position="198"/>
    </location>
</feature>
<comment type="subcellular location">
    <subcellularLocation>
        <location evidence="1">Nucleus</location>
    </subcellularLocation>
</comment>
<evidence type="ECO:0000256" key="4">
    <source>
        <dbReference type="ARBA" id="ARBA00023125"/>
    </source>
</evidence>
<dbReference type="InterPro" id="IPR003657">
    <property type="entry name" value="WRKY_dom"/>
</dbReference>
<organism evidence="9 10">
    <name type="scientific">Abrus precatorius</name>
    <name type="common">Indian licorice</name>
    <name type="synonym">Glycine abrus</name>
    <dbReference type="NCBI Taxonomy" id="3816"/>
    <lineage>
        <taxon>Eukaryota</taxon>
        <taxon>Viridiplantae</taxon>
        <taxon>Streptophyta</taxon>
        <taxon>Embryophyta</taxon>
        <taxon>Tracheophyta</taxon>
        <taxon>Spermatophyta</taxon>
        <taxon>Magnoliopsida</taxon>
        <taxon>eudicotyledons</taxon>
        <taxon>Gunneridae</taxon>
        <taxon>Pentapetalae</taxon>
        <taxon>rosids</taxon>
        <taxon>fabids</taxon>
        <taxon>Fabales</taxon>
        <taxon>Fabaceae</taxon>
        <taxon>Papilionoideae</taxon>
        <taxon>50 kb inversion clade</taxon>
        <taxon>NPAAA clade</taxon>
        <taxon>indigoferoid/millettioid clade</taxon>
        <taxon>Abreae</taxon>
        <taxon>Abrus</taxon>
    </lineage>
</organism>
<dbReference type="FunFam" id="2.20.25.80:FF:000006">
    <property type="entry name" value="WRKY transcription factor"/>
    <property type="match status" value="1"/>
</dbReference>
<dbReference type="GO" id="GO:0005634">
    <property type="term" value="C:nucleus"/>
    <property type="evidence" value="ECO:0007669"/>
    <property type="project" value="UniProtKB-SubCell"/>
</dbReference>
<reference evidence="10" key="2">
    <citation type="submission" date="2025-08" db="UniProtKB">
        <authorList>
            <consortium name="RefSeq"/>
        </authorList>
    </citation>
    <scope>IDENTIFICATION</scope>
    <source>
        <tissue evidence="10">Young leaves</tissue>
    </source>
</reference>
<name>A0A8B8LTJ0_ABRPR</name>
<keyword evidence="9" id="KW-1185">Reference proteome</keyword>
<sequence length="388" mass="43734">MTNFLSDECSSFSQLLADGDGDGFHKLNQRRLIDLVVASSPHPSSFLSSPQSPFGISHQQALLAHVTVQAVIAQLNMQMPANYHKPTIVTTSNDEPLTQHSSFTLNDANSKQKVAPSENISHANKKYQMLSSLATDKPSNDGYNWRKYGQKQVKGSEFPRSYYKCTHVNCYVKKKVERASDGHIIEIIYKGQHNHAKPHAHRRVKVNSNENTCIHHAKSESKLNTHQAFWVGNSNKLGGEELGDCFVLESDQNQDFNQRAPSDNEDMGDVDIREEGDYSEPNPKRRNTDIGVSKAPVPHKTITEPKIIVQTRSEVDILDDGYRWRKYGQKMVKGNPHPRSYYKCTSAGCNVRKHVERASMDPKAVITTYEGKHNHDVPAARNVQQPQY</sequence>
<dbReference type="SUPFAM" id="SSF118290">
    <property type="entry name" value="WRKY DNA-binding domain"/>
    <property type="match status" value="2"/>
</dbReference>
<keyword evidence="2" id="KW-0677">Repeat</keyword>
<feature type="domain" description="WRKY" evidence="8">
    <location>
        <begin position="313"/>
        <end position="378"/>
    </location>
</feature>
<dbReference type="PANTHER" id="PTHR31221">
    <property type="entry name" value="WRKY TRANSCRIPTION FACTOR PROTEIN 1-RELATED"/>
    <property type="match status" value="1"/>
</dbReference>
<dbReference type="AlphaFoldDB" id="A0A8B8LTJ0"/>